<comment type="caution">
    <text evidence="4">The sequence shown here is derived from an EMBL/GenBank/DDBJ whole genome shotgun (WGS) entry which is preliminary data.</text>
</comment>
<evidence type="ECO:0000256" key="1">
    <source>
        <dbReference type="ARBA" id="ARBA00001946"/>
    </source>
</evidence>
<dbReference type="PANTHER" id="PTHR43281:SF6">
    <property type="entry name" value="HETERODIMERIC GERANYLGERANYL PYROPHOSPHATE SYNTHASE SMALL SUBUNIT, CHLOROPLASTIC-LIKE"/>
    <property type="match status" value="1"/>
</dbReference>
<reference evidence="4 5" key="1">
    <citation type="submission" date="2018-09" db="EMBL/GenBank/DDBJ databases">
        <title>A high-quality reference genome of wild soybean provides a powerful tool to mine soybean genomes.</title>
        <authorList>
            <person name="Xie M."/>
            <person name="Chung C.Y.L."/>
            <person name="Li M.-W."/>
            <person name="Wong F.-L."/>
            <person name="Chan T.-F."/>
            <person name="Lam H.-M."/>
        </authorList>
    </citation>
    <scope>NUCLEOTIDE SEQUENCE [LARGE SCALE GENOMIC DNA]</scope>
    <source>
        <strain evidence="5">cv. W05</strain>
        <tissue evidence="4">Hypocotyl of etiolated seedlings</tissue>
    </source>
</reference>
<keyword evidence="5" id="KW-1185">Reference proteome</keyword>
<dbReference type="Gene3D" id="1.10.600.10">
    <property type="entry name" value="Farnesyl Diphosphate Synthase"/>
    <property type="match status" value="1"/>
</dbReference>
<comment type="cofactor">
    <cofactor evidence="1">
        <name>Mg(2+)</name>
        <dbReference type="ChEBI" id="CHEBI:18420"/>
    </cofactor>
</comment>
<dbReference type="GO" id="GO:0046872">
    <property type="term" value="F:metal ion binding"/>
    <property type="evidence" value="ECO:0007669"/>
    <property type="project" value="UniProtKB-KW"/>
</dbReference>
<dbReference type="SMR" id="A0A445H0T9"/>
<evidence type="ECO:0000256" key="2">
    <source>
        <dbReference type="ARBA" id="ARBA00022723"/>
    </source>
</evidence>
<proteinExistence type="predicted"/>
<dbReference type="InterPro" id="IPR008949">
    <property type="entry name" value="Isoprenoid_synthase_dom_sf"/>
</dbReference>
<name>A0A445H0T9_GLYSO</name>
<dbReference type="SUPFAM" id="SSF48576">
    <property type="entry name" value="Terpenoid synthases"/>
    <property type="match status" value="1"/>
</dbReference>
<evidence type="ECO:0000313" key="4">
    <source>
        <dbReference type="EMBL" id="RZB67071.1"/>
    </source>
</evidence>
<dbReference type="AlphaFoldDB" id="A0A445H0T9"/>
<organism evidence="4 5">
    <name type="scientific">Glycine soja</name>
    <name type="common">Wild soybean</name>
    <dbReference type="NCBI Taxonomy" id="3848"/>
    <lineage>
        <taxon>Eukaryota</taxon>
        <taxon>Viridiplantae</taxon>
        <taxon>Streptophyta</taxon>
        <taxon>Embryophyta</taxon>
        <taxon>Tracheophyta</taxon>
        <taxon>Spermatophyta</taxon>
        <taxon>Magnoliopsida</taxon>
        <taxon>eudicotyledons</taxon>
        <taxon>Gunneridae</taxon>
        <taxon>Pentapetalae</taxon>
        <taxon>rosids</taxon>
        <taxon>fabids</taxon>
        <taxon>Fabales</taxon>
        <taxon>Fabaceae</taxon>
        <taxon>Papilionoideae</taxon>
        <taxon>50 kb inversion clade</taxon>
        <taxon>NPAAA clade</taxon>
        <taxon>indigoferoid/millettioid clade</taxon>
        <taxon>Phaseoleae</taxon>
        <taxon>Glycine</taxon>
        <taxon>Glycine subgen. Soja</taxon>
    </lineage>
</organism>
<gene>
    <name evidence="4" type="ORF">D0Y65_037458</name>
</gene>
<accession>A0A445H0T9</accession>
<keyword evidence="2" id="KW-0479">Metal-binding</keyword>
<dbReference type="Gramene" id="XM_028343879.1">
    <property type="protein sequence ID" value="XP_028199680.1"/>
    <property type="gene ID" value="LOC114384219"/>
</dbReference>
<keyword evidence="3" id="KW-0460">Magnesium</keyword>
<dbReference type="EMBL" id="QZWG01000014">
    <property type="protein sequence ID" value="RZB67071.1"/>
    <property type="molecule type" value="Genomic_DNA"/>
</dbReference>
<dbReference type="Proteomes" id="UP000289340">
    <property type="component" value="Chromosome 14"/>
</dbReference>
<dbReference type="PANTHER" id="PTHR43281">
    <property type="entry name" value="FARNESYL DIPHOSPHATE SYNTHASE"/>
    <property type="match status" value="1"/>
</dbReference>
<evidence type="ECO:0000313" key="5">
    <source>
        <dbReference type="Proteomes" id="UP000289340"/>
    </source>
</evidence>
<evidence type="ECO:0000256" key="3">
    <source>
        <dbReference type="ARBA" id="ARBA00022842"/>
    </source>
</evidence>
<dbReference type="GO" id="GO:0004659">
    <property type="term" value="F:prenyltransferase activity"/>
    <property type="evidence" value="ECO:0007669"/>
    <property type="project" value="TreeGrafter"/>
</dbReference>
<protein>
    <submittedName>
        <fullName evidence="4">Heterodimeric geranylgeranyl pyrophosphate synthase small subunit, chloroplastic</fullName>
    </submittedName>
</protein>
<sequence>MLGALLLNANFKIHFSLISCQARVPLPVKPAPLRMPSPHYPHWASLQADIEAHLKQTIPLKEPLEVFEPMLHLAFSAPRTTVPALCLAACELVGGHRQQAMAAASALLLNLANAHAHEHLTDGPMYGPNIELLTGDGIVPFGFELLARPDGPASASPERVLRVMIEISRAVGSVGLQDAQYVKKTLWDGGEEVQNVESMQRFVLEKRDGGLHACGAASGAILGGGSEDQIERLRNFGFHVGMMRGMLQMGFMEKHVQEERHLALKELQFFMDRDVHVISSFIY</sequence>